<dbReference type="PANTHER" id="PTHR43071:SF1">
    <property type="entry name" value="2-AMINO-4-HYDROXY-6-HYDROXYMETHYLDIHYDROPTERIDINE PYROPHOSPHOKINASE"/>
    <property type="match status" value="1"/>
</dbReference>
<comment type="caution">
    <text evidence="10">The sequence shown here is derived from an EMBL/GenBank/DDBJ whole genome shotgun (WGS) entry which is preliminary data.</text>
</comment>
<dbReference type="GO" id="GO:0016301">
    <property type="term" value="F:kinase activity"/>
    <property type="evidence" value="ECO:0007669"/>
    <property type="project" value="UniProtKB-KW"/>
</dbReference>
<comment type="pathway">
    <text evidence="2">Cofactor biosynthesis; tetrahydrofolate biosynthesis; 2-amino-4-hydroxy-6-hydroxymethyl-7,8-dihydropteridine diphosphate from 7,8-dihydroneopterin triphosphate: step 4/4.</text>
</comment>
<dbReference type="EMBL" id="RKMH01000020">
    <property type="protein sequence ID" value="RPA56983.1"/>
    <property type="molecule type" value="Genomic_DNA"/>
</dbReference>
<reference evidence="10 11" key="1">
    <citation type="submission" date="2018-11" db="EMBL/GenBank/DDBJ databases">
        <title>Draft genome sequence of Gordonia sp. RS15-1S isolated from rice stems.</title>
        <authorList>
            <person name="Muangham S."/>
        </authorList>
    </citation>
    <scope>NUCLEOTIDE SEQUENCE [LARGE SCALE GENOMIC DNA]</scope>
    <source>
        <strain evidence="10 11">RS15-1S</strain>
    </source>
</reference>
<dbReference type="RefSeq" id="WP_123932666.1">
    <property type="nucleotide sequence ID" value="NZ_JBPSDP010000014.1"/>
</dbReference>
<dbReference type="UniPathway" id="UPA00077">
    <property type="reaction ID" value="UER00155"/>
</dbReference>
<evidence type="ECO:0000256" key="1">
    <source>
        <dbReference type="ARBA" id="ARBA00000198"/>
    </source>
</evidence>
<accession>A0A3N4G204</accession>
<evidence type="ECO:0000256" key="7">
    <source>
        <dbReference type="ARBA" id="ARBA00022840"/>
    </source>
</evidence>
<dbReference type="PROSITE" id="PS00794">
    <property type="entry name" value="HPPK"/>
    <property type="match status" value="1"/>
</dbReference>
<dbReference type="GO" id="GO:0005524">
    <property type="term" value="F:ATP binding"/>
    <property type="evidence" value="ECO:0007669"/>
    <property type="project" value="UniProtKB-KW"/>
</dbReference>
<dbReference type="OrthoDB" id="9808041at2"/>
<dbReference type="EC" id="2.7.6.3" evidence="3"/>
<dbReference type="AlphaFoldDB" id="A0A3N4G204"/>
<feature type="domain" description="7,8-dihydro-6-hydroxymethylpterin-pyrophosphokinase" evidence="9">
    <location>
        <begin position="96"/>
        <end position="107"/>
    </location>
</feature>
<keyword evidence="5" id="KW-0547">Nucleotide-binding</keyword>
<gene>
    <name evidence="10" type="primary">folK</name>
    <name evidence="10" type="ORF">EF294_19900</name>
</gene>
<dbReference type="GO" id="GO:0046656">
    <property type="term" value="P:folic acid biosynthetic process"/>
    <property type="evidence" value="ECO:0007669"/>
    <property type="project" value="UniProtKB-KW"/>
</dbReference>
<keyword evidence="8" id="KW-0289">Folate biosynthesis</keyword>
<evidence type="ECO:0000313" key="10">
    <source>
        <dbReference type="EMBL" id="RPA56983.1"/>
    </source>
</evidence>
<keyword evidence="6 10" id="KW-0418">Kinase</keyword>
<dbReference type="Proteomes" id="UP000267536">
    <property type="component" value="Unassembled WGS sequence"/>
</dbReference>
<comment type="catalytic activity">
    <reaction evidence="1">
        <text>6-hydroxymethyl-7,8-dihydropterin + ATP = (7,8-dihydropterin-6-yl)methyl diphosphate + AMP + H(+)</text>
        <dbReference type="Rhea" id="RHEA:11412"/>
        <dbReference type="ChEBI" id="CHEBI:15378"/>
        <dbReference type="ChEBI" id="CHEBI:30616"/>
        <dbReference type="ChEBI" id="CHEBI:44841"/>
        <dbReference type="ChEBI" id="CHEBI:72950"/>
        <dbReference type="ChEBI" id="CHEBI:456215"/>
        <dbReference type="EC" id="2.7.6.3"/>
    </reaction>
</comment>
<protein>
    <recommendedName>
        <fullName evidence="3">2-amino-4-hydroxy-6-hydroxymethyldihydropteridine diphosphokinase</fullName>
        <ecNumber evidence="3">2.7.6.3</ecNumber>
    </recommendedName>
</protein>
<organism evidence="10 11">
    <name type="scientific">Gordonia oryzae</name>
    <dbReference type="NCBI Taxonomy" id="2487349"/>
    <lineage>
        <taxon>Bacteria</taxon>
        <taxon>Bacillati</taxon>
        <taxon>Actinomycetota</taxon>
        <taxon>Actinomycetes</taxon>
        <taxon>Mycobacteriales</taxon>
        <taxon>Gordoniaceae</taxon>
        <taxon>Gordonia</taxon>
    </lineage>
</organism>
<sequence length="185" mass="19905">MSTPPVGHSRVVLSAGSNIGDPMATLALVPDGFAAAGRDIRVVAVSDVYATAPWGGVAQDDFCNITLIVEGTRQPHEWLRIGADLEDQAHRTREVRWGPRTLDVDVITVDTAGGTVRSADPTLTLPHPRAYQRAFVLLPWLQIDPDAELFTDAGPRLVAELSAALPADERDGVRRIGPLSRSALR</sequence>
<dbReference type="NCBIfam" id="TIGR01498">
    <property type="entry name" value="folK"/>
    <property type="match status" value="1"/>
</dbReference>
<evidence type="ECO:0000313" key="11">
    <source>
        <dbReference type="Proteomes" id="UP000267536"/>
    </source>
</evidence>
<dbReference type="InterPro" id="IPR035907">
    <property type="entry name" value="Hppk_sf"/>
</dbReference>
<keyword evidence="7" id="KW-0067">ATP-binding</keyword>
<evidence type="ECO:0000256" key="6">
    <source>
        <dbReference type="ARBA" id="ARBA00022777"/>
    </source>
</evidence>
<evidence type="ECO:0000256" key="5">
    <source>
        <dbReference type="ARBA" id="ARBA00022741"/>
    </source>
</evidence>
<evidence type="ECO:0000256" key="3">
    <source>
        <dbReference type="ARBA" id="ARBA00013253"/>
    </source>
</evidence>
<dbReference type="Pfam" id="PF01288">
    <property type="entry name" value="HPPK"/>
    <property type="match status" value="1"/>
</dbReference>
<evidence type="ECO:0000256" key="4">
    <source>
        <dbReference type="ARBA" id="ARBA00022679"/>
    </source>
</evidence>
<proteinExistence type="predicted"/>
<evidence type="ECO:0000256" key="8">
    <source>
        <dbReference type="ARBA" id="ARBA00022909"/>
    </source>
</evidence>
<dbReference type="SUPFAM" id="SSF55083">
    <property type="entry name" value="6-hydroxymethyl-7,8-dihydropterin pyrophosphokinase, HPPK"/>
    <property type="match status" value="1"/>
</dbReference>
<evidence type="ECO:0000259" key="9">
    <source>
        <dbReference type="PROSITE" id="PS00794"/>
    </source>
</evidence>
<evidence type="ECO:0000256" key="2">
    <source>
        <dbReference type="ARBA" id="ARBA00005051"/>
    </source>
</evidence>
<keyword evidence="4 10" id="KW-0808">Transferase</keyword>
<dbReference type="InterPro" id="IPR000550">
    <property type="entry name" value="Hppk"/>
</dbReference>
<dbReference type="GO" id="GO:0003848">
    <property type="term" value="F:2-amino-4-hydroxy-6-hydroxymethyldihydropteridine diphosphokinase activity"/>
    <property type="evidence" value="ECO:0007669"/>
    <property type="project" value="UniProtKB-EC"/>
</dbReference>
<dbReference type="CDD" id="cd00483">
    <property type="entry name" value="HPPK"/>
    <property type="match status" value="1"/>
</dbReference>
<dbReference type="Gene3D" id="3.30.70.560">
    <property type="entry name" value="7,8-Dihydro-6-hydroxymethylpterin-pyrophosphokinase HPPK"/>
    <property type="match status" value="1"/>
</dbReference>
<keyword evidence="11" id="KW-1185">Reference proteome</keyword>
<dbReference type="PANTHER" id="PTHR43071">
    <property type="entry name" value="2-AMINO-4-HYDROXY-6-HYDROXYMETHYLDIHYDROPTERIDINE PYROPHOSPHOKINASE"/>
    <property type="match status" value="1"/>
</dbReference>
<dbReference type="GO" id="GO:0046654">
    <property type="term" value="P:tetrahydrofolate biosynthetic process"/>
    <property type="evidence" value="ECO:0007669"/>
    <property type="project" value="UniProtKB-UniPathway"/>
</dbReference>
<name>A0A3N4G204_9ACTN</name>